<dbReference type="AlphaFoldDB" id="E1R0Z5"/>
<dbReference type="SUPFAM" id="SSF46785">
    <property type="entry name" value="Winged helix' DNA-binding domain"/>
    <property type="match status" value="1"/>
</dbReference>
<gene>
    <name evidence="2" type="ordered locus">Spirs_1114</name>
</gene>
<dbReference type="OrthoDB" id="369851at2"/>
<keyword evidence="3" id="KW-1185">Reference proteome</keyword>
<evidence type="ECO:0000313" key="3">
    <source>
        <dbReference type="Proteomes" id="UP000002318"/>
    </source>
</evidence>
<dbReference type="STRING" id="573413.Spirs_1114"/>
<dbReference type="InterPro" id="IPR000600">
    <property type="entry name" value="ROK"/>
</dbReference>
<dbReference type="eggNOG" id="COG1940">
    <property type="taxonomic scope" value="Bacteria"/>
</dbReference>
<dbReference type="Proteomes" id="UP000002318">
    <property type="component" value="Chromosome"/>
</dbReference>
<name>E1R0Z5_SEDSS</name>
<dbReference type="Gene3D" id="1.10.10.10">
    <property type="entry name" value="Winged helix-like DNA-binding domain superfamily/Winged helix DNA-binding domain"/>
    <property type="match status" value="1"/>
</dbReference>
<dbReference type="InterPro" id="IPR036388">
    <property type="entry name" value="WH-like_DNA-bd_sf"/>
</dbReference>
<comment type="similarity">
    <text evidence="1">Belongs to the ROK (NagC/XylR) family.</text>
</comment>
<evidence type="ECO:0000256" key="1">
    <source>
        <dbReference type="ARBA" id="ARBA00006479"/>
    </source>
</evidence>
<dbReference type="InterPro" id="IPR036390">
    <property type="entry name" value="WH_DNA-bd_sf"/>
</dbReference>
<reference evidence="2 3" key="1">
    <citation type="journal article" date="2010" name="Stand. Genomic Sci.">
        <title>Complete genome sequence of Spirochaeta smaragdinae type strain (SEBR 4228).</title>
        <authorList>
            <person name="Mavromatis K."/>
            <person name="Yasawong M."/>
            <person name="Chertkov O."/>
            <person name="Lapidus A."/>
            <person name="Lucas S."/>
            <person name="Nolan M."/>
            <person name="Del Rio T.G."/>
            <person name="Tice H."/>
            <person name="Cheng J.F."/>
            <person name="Pitluck S."/>
            <person name="Liolios K."/>
            <person name="Ivanova N."/>
            <person name="Tapia R."/>
            <person name="Han C."/>
            <person name="Bruce D."/>
            <person name="Goodwin L."/>
            <person name="Pati A."/>
            <person name="Chen A."/>
            <person name="Palaniappan K."/>
            <person name="Land M."/>
            <person name="Hauser L."/>
            <person name="Chang Y.J."/>
            <person name="Jeffries C.D."/>
            <person name="Detter J.C."/>
            <person name="Rohde M."/>
            <person name="Brambilla E."/>
            <person name="Spring S."/>
            <person name="Goker M."/>
            <person name="Sikorski J."/>
            <person name="Woyke T."/>
            <person name="Bristow J."/>
            <person name="Eisen J.A."/>
            <person name="Markowitz V."/>
            <person name="Hugenholtz P."/>
            <person name="Klenk H.P."/>
            <person name="Kyrpides N.C."/>
        </authorList>
    </citation>
    <scope>NUCLEOTIDE SEQUENCE [LARGE SCALE GENOMIC DNA]</scope>
    <source>
        <strain evidence="3">DSM 11293 / JCM 15392 / SEBR 4228</strain>
    </source>
</reference>
<dbReference type="EMBL" id="CP002116">
    <property type="protein sequence ID" value="ADK80244.1"/>
    <property type="molecule type" value="Genomic_DNA"/>
</dbReference>
<dbReference type="Gene3D" id="3.30.420.40">
    <property type="match status" value="2"/>
</dbReference>
<proteinExistence type="inferred from homology"/>
<organism evidence="2 3">
    <name type="scientific">Sediminispirochaeta smaragdinae (strain DSM 11293 / JCM 15392 / SEBR 4228)</name>
    <name type="common">Spirochaeta smaragdinae</name>
    <dbReference type="NCBI Taxonomy" id="573413"/>
    <lineage>
        <taxon>Bacteria</taxon>
        <taxon>Pseudomonadati</taxon>
        <taxon>Spirochaetota</taxon>
        <taxon>Spirochaetia</taxon>
        <taxon>Spirochaetales</taxon>
        <taxon>Spirochaetaceae</taxon>
        <taxon>Sediminispirochaeta</taxon>
    </lineage>
</organism>
<dbReference type="SUPFAM" id="SSF53067">
    <property type="entry name" value="Actin-like ATPase domain"/>
    <property type="match status" value="1"/>
</dbReference>
<dbReference type="PANTHER" id="PTHR18964:SF149">
    <property type="entry name" value="BIFUNCTIONAL UDP-N-ACETYLGLUCOSAMINE 2-EPIMERASE_N-ACETYLMANNOSAMINE KINASE"/>
    <property type="match status" value="1"/>
</dbReference>
<dbReference type="KEGG" id="ssm:Spirs_1114"/>
<dbReference type="PANTHER" id="PTHR18964">
    <property type="entry name" value="ROK (REPRESSOR, ORF, KINASE) FAMILY"/>
    <property type="match status" value="1"/>
</dbReference>
<dbReference type="HOGENOM" id="CLU_036604_13_1_12"/>
<accession>E1R0Z5</accession>
<sequence>MKTTEHGNKPKNIRSKNKKLIVELYRSKEMLSVSSIAQKIHLSRTTVMKINEDLLQEGIIVAAGKGSSTDEGGKKPSLYRFNAQNKLIISLHIKYDRIHFRLSDLTYKSLKKDEISIRENEVFPEIAKKMKILIERNSSPEERQSTFLACMVAIHGNVDSESGICIHSTYFPSWGTYNNLKEQLTPVLGLDCPIYLDNWIRYKAYGESKIGLAKNYDTVVLIDAGWHGVTSGILIGGKIYAGKHFLSGEIGHSLINPQETELCACGSSGCFEQQISEKRVLTRVRTLLEHYPGSTLAKEGKGLGLLSVFDAADEGDSLARTVLDEVINWFAIAISNIIMFFDPEIILIEGEYASKCRYMEKGIDKRVWELALPRLTRQTALLFSDGQSVPTLKGAAILGVDKFYTM</sequence>
<dbReference type="Pfam" id="PF00480">
    <property type="entry name" value="ROK"/>
    <property type="match status" value="1"/>
</dbReference>
<dbReference type="InterPro" id="IPR043129">
    <property type="entry name" value="ATPase_NBD"/>
</dbReference>
<protein>
    <submittedName>
        <fullName evidence="2">ROK family protein</fullName>
    </submittedName>
</protein>
<evidence type="ECO:0000313" key="2">
    <source>
        <dbReference type="EMBL" id="ADK80244.1"/>
    </source>
</evidence>